<evidence type="ECO:0000256" key="1">
    <source>
        <dbReference type="SAM" id="MobiDB-lite"/>
    </source>
</evidence>
<dbReference type="Proteomes" id="UP000259030">
    <property type="component" value="Chromosome"/>
</dbReference>
<feature type="compositionally biased region" description="Low complexity" evidence="1">
    <location>
        <begin position="1"/>
        <end position="25"/>
    </location>
</feature>
<evidence type="ECO:0000313" key="2">
    <source>
        <dbReference type="EMBL" id="ASN81693.1"/>
    </source>
</evidence>
<keyword evidence="3" id="KW-1185">Reference proteome</keyword>
<dbReference type="STRING" id="317577.GCA_000419625_01441"/>
<protein>
    <submittedName>
        <fullName evidence="2">Uncharacterized protein</fullName>
    </submittedName>
</protein>
<proteinExistence type="predicted"/>
<evidence type="ECO:0000313" key="3">
    <source>
        <dbReference type="Proteomes" id="UP000259030"/>
    </source>
</evidence>
<accession>A0A221SYH6</accession>
<dbReference type="KEGG" id="dfc:DFI_12440"/>
<dbReference type="RefSeq" id="WP_027463791.1">
    <property type="nucleotide sequence ID" value="NZ_CP021081.1"/>
</dbReference>
<gene>
    <name evidence="2" type="ORF">DFI_12440</name>
</gene>
<reference evidence="2 3" key="1">
    <citation type="submission" date="2017-05" db="EMBL/GenBank/DDBJ databases">
        <title>The complete genome sequence of Deinococcus ficus isolated from the rhizosphere of the Ficus religiosa L. in Taiwan.</title>
        <authorList>
            <person name="Wu K.-M."/>
            <person name="Liao T.-L."/>
            <person name="Liu Y.-M."/>
            <person name="Young C.-C."/>
            <person name="Tsai S.-F."/>
        </authorList>
    </citation>
    <scope>NUCLEOTIDE SEQUENCE [LARGE SCALE GENOMIC DNA]</scope>
    <source>
        <strain evidence="2 3">CC-FR2-10</strain>
    </source>
</reference>
<dbReference type="EMBL" id="CP021081">
    <property type="protein sequence ID" value="ASN81693.1"/>
    <property type="molecule type" value="Genomic_DNA"/>
</dbReference>
<feature type="region of interest" description="Disordered" evidence="1">
    <location>
        <begin position="1"/>
        <end position="35"/>
    </location>
</feature>
<name>A0A221SYH6_9DEIO</name>
<sequence>MTRPAAPTGPASSGRSAASPSDAASVGNRQQTRSDLDLAALSDRVYLLMLEDLRLELARRTGKVR</sequence>
<organism evidence="2 3">
    <name type="scientific">Deinococcus ficus</name>
    <dbReference type="NCBI Taxonomy" id="317577"/>
    <lineage>
        <taxon>Bacteria</taxon>
        <taxon>Thermotogati</taxon>
        <taxon>Deinococcota</taxon>
        <taxon>Deinococci</taxon>
        <taxon>Deinococcales</taxon>
        <taxon>Deinococcaceae</taxon>
        <taxon>Deinococcus</taxon>
    </lineage>
</organism>
<dbReference type="AlphaFoldDB" id="A0A221SYH6"/>